<dbReference type="AlphaFoldDB" id="X6P0R1"/>
<feature type="transmembrane region" description="Helical" evidence="1">
    <location>
        <begin position="67"/>
        <end position="90"/>
    </location>
</feature>
<dbReference type="Proteomes" id="UP000023152">
    <property type="component" value="Unassembled WGS sequence"/>
</dbReference>
<organism evidence="2 3">
    <name type="scientific">Reticulomyxa filosa</name>
    <dbReference type="NCBI Taxonomy" id="46433"/>
    <lineage>
        <taxon>Eukaryota</taxon>
        <taxon>Sar</taxon>
        <taxon>Rhizaria</taxon>
        <taxon>Retaria</taxon>
        <taxon>Foraminifera</taxon>
        <taxon>Monothalamids</taxon>
        <taxon>Reticulomyxidae</taxon>
        <taxon>Reticulomyxa</taxon>
    </lineage>
</organism>
<keyword evidence="1" id="KW-0472">Membrane</keyword>
<feature type="transmembrane region" description="Helical" evidence="1">
    <location>
        <begin position="155"/>
        <end position="173"/>
    </location>
</feature>
<keyword evidence="3" id="KW-1185">Reference proteome</keyword>
<sequence length="196" mass="23078">MYTCQYAVVLKSLESRSNSNNRNETIKIILQISNVLMKSRNGTFAIDFNVVVQDKKMCKMYWQKTEWVIGMIISCLIIVLYILQCVKLYYSDKYYVLTIRNKHLQLDPCTCVGLFVYVTLRMINAIFIEFRFLFLHFGHTIVQYRSHVSFLSVEYNIAGSILLSFLGWIFLYIPYSYHLLRIINAAINQNSLCIFK</sequence>
<name>X6P0R1_RETFI</name>
<feature type="transmembrane region" description="Helical" evidence="1">
    <location>
        <begin position="111"/>
        <end position="135"/>
    </location>
</feature>
<evidence type="ECO:0000313" key="2">
    <source>
        <dbReference type="EMBL" id="ETO31122.1"/>
    </source>
</evidence>
<proteinExistence type="predicted"/>
<protein>
    <submittedName>
        <fullName evidence="2">Uncharacterized protein</fullName>
    </submittedName>
</protein>
<keyword evidence="1" id="KW-1133">Transmembrane helix</keyword>
<comment type="caution">
    <text evidence="2">The sequence shown here is derived from an EMBL/GenBank/DDBJ whole genome shotgun (WGS) entry which is preliminary data.</text>
</comment>
<reference evidence="2 3" key="1">
    <citation type="journal article" date="2013" name="Curr. Biol.">
        <title>The Genome of the Foraminiferan Reticulomyxa filosa.</title>
        <authorList>
            <person name="Glockner G."/>
            <person name="Hulsmann N."/>
            <person name="Schleicher M."/>
            <person name="Noegel A.A."/>
            <person name="Eichinger L."/>
            <person name="Gallinger C."/>
            <person name="Pawlowski J."/>
            <person name="Sierra R."/>
            <person name="Euteneuer U."/>
            <person name="Pillet L."/>
            <person name="Moustafa A."/>
            <person name="Platzer M."/>
            <person name="Groth M."/>
            <person name="Szafranski K."/>
            <person name="Schliwa M."/>
        </authorList>
    </citation>
    <scope>NUCLEOTIDE SEQUENCE [LARGE SCALE GENOMIC DNA]</scope>
</reference>
<evidence type="ECO:0000256" key="1">
    <source>
        <dbReference type="SAM" id="Phobius"/>
    </source>
</evidence>
<evidence type="ECO:0000313" key="3">
    <source>
        <dbReference type="Proteomes" id="UP000023152"/>
    </source>
</evidence>
<gene>
    <name evidence="2" type="ORF">RFI_05999</name>
</gene>
<dbReference type="EMBL" id="ASPP01005120">
    <property type="protein sequence ID" value="ETO31122.1"/>
    <property type="molecule type" value="Genomic_DNA"/>
</dbReference>
<keyword evidence="1" id="KW-0812">Transmembrane</keyword>
<accession>X6P0R1</accession>